<gene>
    <name evidence="5" type="ORF">PYTT_0534</name>
</gene>
<keyword evidence="1" id="KW-0677">Repeat</keyword>
<dbReference type="PROSITE" id="PS50297">
    <property type="entry name" value="ANK_REP_REGION"/>
    <property type="match status" value="1"/>
</dbReference>
<organism evidence="5 6">
    <name type="scientific">Akkermansia glycaniphila</name>
    <dbReference type="NCBI Taxonomy" id="1679444"/>
    <lineage>
        <taxon>Bacteria</taxon>
        <taxon>Pseudomonadati</taxon>
        <taxon>Verrucomicrobiota</taxon>
        <taxon>Verrucomicrobiia</taxon>
        <taxon>Verrucomicrobiales</taxon>
        <taxon>Akkermansiaceae</taxon>
        <taxon>Akkermansia</taxon>
    </lineage>
</organism>
<evidence type="ECO:0000256" key="4">
    <source>
        <dbReference type="SAM" id="SignalP"/>
    </source>
</evidence>
<evidence type="ECO:0000313" key="6">
    <source>
        <dbReference type="Proteomes" id="UP000176204"/>
    </source>
</evidence>
<dbReference type="PANTHER" id="PTHR24171">
    <property type="entry name" value="ANKYRIN REPEAT DOMAIN-CONTAINING PROTEIN 39-RELATED"/>
    <property type="match status" value="1"/>
</dbReference>
<dbReference type="AlphaFoldDB" id="A0A1C7PBJ0"/>
<dbReference type="Gene3D" id="1.25.40.20">
    <property type="entry name" value="Ankyrin repeat-containing domain"/>
    <property type="match status" value="2"/>
</dbReference>
<dbReference type="PROSITE" id="PS50088">
    <property type="entry name" value="ANK_REPEAT"/>
    <property type="match status" value="1"/>
</dbReference>
<dbReference type="STRING" id="1679444.PYTT_0534"/>
<sequence length="507" mass="57123">MKLHLPASYCIIAALTCSLLQTTHATLQPSLSLHTAENNQPRQTVRNILDEWIRFIPRIPELLASPDPQQAIQEWEQFTSRLEEWDDRIDHKQYSNKARFATLAQQAQLALPLIEKAIKEKPESPLIRKIQPSTVLEEIRQLAQYPSSPPALYRYHYSWTGHNAYAYTTSGTRIPIRATRNSKEWDTLIQLNSAIRSQSQKGANIIIKGTREPITGFFVMEEWHLATPFIAEQKNPLLYSGDTIEGTFRRYTLYPEDFPFRSIRHPEQYCKPAGDLPGELLVQPDTPPDYDAKHPNTALLLAAIYDDQETAIQALAQGADANTSHPQIGTPLLLACRNENLGMARLLVEHGALPQAIITDHSLNTPKMTFSECLADAPAYNETIWNDLLQHGLKADPACLPIAASRDSEKLVKRLLDMGLDIEARDSQGRTAFINAALQRNQSLIRLLIERGADINATTPDGLTALDLVYEQETSRTHPSVEFPLYLMKIGVKLNKPQRAPKLPIER</sequence>
<dbReference type="OrthoDB" id="1524550at2"/>
<evidence type="ECO:0000256" key="1">
    <source>
        <dbReference type="ARBA" id="ARBA00022737"/>
    </source>
</evidence>
<dbReference type="InterPro" id="IPR036770">
    <property type="entry name" value="Ankyrin_rpt-contain_sf"/>
</dbReference>
<feature type="chain" id="PRO_5014266470" evidence="4">
    <location>
        <begin position="26"/>
        <end position="507"/>
    </location>
</feature>
<accession>A0A1C7PBJ0</accession>
<keyword evidence="2 3" id="KW-0040">ANK repeat</keyword>
<dbReference type="InterPro" id="IPR002110">
    <property type="entry name" value="Ankyrin_rpt"/>
</dbReference>
<evidence type="ECO:0000256" key="3">
    <source>
        <dbReference type="PROSITE-ProRule" id="PRU00023"/>
    </source>
</evidence>
<feature type="signal peptide" evidence="4">
    <location>
        <begin position="1"/>
        <end position="25"/>
    </location>
</feature>
<evidence type="ECO:0000313" key="5">
    <source>
        <dbReference type="EMBL" id="SEH76256.1"/>
    </source>
</evidence>
<keyword evidence="4" id="KW-0732">Signal</keyword>
<name>A0A1C7PBJ0_9BACT</name>
<protein>
    <submittedName>
        <fullName evidence="5">Ankyrin repeats (Many copies)</fullName>
    </submittedName>
</protein>
<dbReference type="RefSeq" id="WP_067776536.1">
    <property type="nucleotide sequence ID" value="NZ_LIGX01000028.1"/>
</dbReference>
<evidence type="ECO:0000256" key="2">
    <source>
        <dbReference type="ARBA" id="ARBA00023043"/>
    </source>
</evidence>
<dbReference type="EMBL" id="LT629973">
    <property type="protein sequence ID" value="SEH76256.1"/>
    <property type="molecule type" value="Genomic_DNA"/>
</dbReference>
<dbReference type="Pfam" id="PF12796">
    <property type="entry name" value="Ank_2"/>
    <property type="match status" value="1"/>
</dbReference>
<feature type="repeat" description="ANK" evidence="3">
    <location>
        <begin position="428"/>
        <end position="460"/>
    </location>
</feature>
<dbReference type="SUPFAM" id="SSF48403">
    <property type="entry name" value="Ankyrin repeat"/>
    <property type="match status" value="1"/>
</dbReference>
<proteinExistence type="predicted"/>
<keyword evidence="6" id="KW-1185">Reference proteome</keyword>
<dbReference type="SMART" id="SM00248">
    <property type="entry name" value="ANK"/>
    <property type="match status" value="4"/>
</dbReference>
<reference evidence="6" key="1">
    <citation type="submission" date="2016-09" db="EMBL/GenBank/DDBJ databases">
        <authorList>
            <person name="Koehorst J."/>
        </authorList>
    </citation>
    <scope>NUCLEOTIDE SEQUENCE [LARGE SCALE GENOMIC DNA]</scope>
</reference>
<dbReference type="Proteomes" id="UP000176204">
    <property type="component" value="Chromosome I"/>
</dbReference>
<dbReference type="KEGG" id="agl:PYTT_0534"/>
<dbReference type="Pfam" id="PF00023">
    <property type="entry name" value="Ank"/>
    <property type="match status" value="1"/>
</dbReference>